<protein>
    <submittedName>
        <fullName evidence="6">NAD(P)-dependent alcohol dehydrogenase</fullName>
    </submittedName>
</protein>
<reference evidence="6" key="1">
    <citation type="submission" date="2020-10" db="EMBL/GenBank/DDBJ databases">
        <authorList>
            <person name="Gilroy R."/>
        </authorList>
    </citation>
    <scope>NUCLEOTIDE SEQUENCE</scope>
    <source>
        <strain evidence="6">ChiSjej4B22-8148</strain>
    </source>
</reference>
<dbReference type="PANTHER" id="PTHR42813:SF4">
    <property type="entry name" value="NADP-DEPENDENT ISOPROPANOL DEHYDROGENASE"/>
    <property type="match status" value="1"/>
</dbReference>
<evidence type="ECO:0000313" key="7">
    <source>
        <dbReference type="Proteomes" id="UP000886757"/>
    </source>
</evidence>
<evidence type="ECO:0000256" key="2">
    <source>
        <dbReference type="ARBA" id="ARBA00008072"/>
    </source>
</evidence>
<dbReference type="CDD" id="cd08285">
    <property type="entry name" value="NADP_ADH"/>
    <property type="match status" value="1"/>
</dbReference>
<dbReference type="InterPro" id="IPR036291">
    <property type="entry name" value="NAD(P)-bd_dom_sf"/>
</dbReference>
<dbReference type="Pfam" id="PF08240">
    <property type="entry name" value="ADH_N"/>
    <property type="match status" value="1"/>
</dbReference>
<keyword evidence="3" id="KW-0479">Metal-binding</keyword>
<gene>
    <name evidence="6" type="ORF">IAB31_13335</name>
</gene>
<name>A0A9D1DAW3_9FIRM</name>
<evidence type="ECO:0000256" key="1">
    <source>
        <dbReference type="ARBA" id="ARBA00001947"/>
    </source>
</evidence>
<dbReference type="InterPro" id="IPR013154">
    <property type="entry name" value="ADH-like_N"/>
</dbReference>
<dbReference type="Gene3D" id="3.40.50.720">
    <property type="entry name" value="NAD(P)-binding Rossmann-like Domain"/>
    <property type="match status" value="1"/>
</dbReference>
<dbReference type="AlphaFoldDB" id="A0A9D1DAW3"/>
<proteinExistence type="inferred from homology"/>
<accession>A0A9D1DAW3</accession>
<evidence type="ECO:0000256" key="3">
    <source>
        <dbReference type="ARBA" id="ARBA00022723"/>
    </source>
</evidence>
<comment type="similarity">
    <text evidence="2">Belongs to the zinc-containing alcohol dehydrogenase family.</text>
</comment>
<dbReference type="SMART" id="SM00829">
    <property type="entry name" value="PKS_ER"/>
    <property type="match status" value="1"/>
</dbReference>
<evidence type="ECO:0000313" key="6">
    <source>
        <dbReference type="EMBL" id="HIR14892.1"/>
    </source>
</evidence>
<dbReference type="InterPro" id="IPR011032">
    <property type="entry name" value="GroES-like_sf"/>
</dbReference>
<comment type="caution">
    <text evidence="6">The sequence shown here is derived from an EMBL/GenBank/DDBJ whole genome shotgun (WGS) entry which is preliminary data.</text>
</comment>
<comment type="cofactor">
    <cofactor evidence="1">
        <name>Zn(2+)</name>
        <dbReference type="ChEBI" id="CHEBI:29105"/>
    </cofactor>
</comment>
<dbReference type="PANTHER" id="PTHR42813">
    <property type="entry name" value="ZINC-TYPE ALCOHOL DEHYDROGENASE-LIKE"/>
    <property type="match status" value="1"/>
</dbReference>
<dbReference type="Gene3D" id="3.90.180.10">
    <property type="entry name" value="Medium-chain alcohol dehydrogenases, catalytic domain"/>
    <property type="match status" value="1"/>
</dbReference>
<feature type="domain" description="Enoyl reductase (ER)" evidence="5">
    <location>
        <begin position="10"/>
        <end position="349"/>
    </location>
</feature>
<dbReference type="Proteomes" id="UP000886757">
    <property type="component" value="Unassembled WGS sequence"/>
</dbReference>
<evidence type="ECO:0000259" key="5">
    <source>
        <dbReference type="SMART" id="SM00829"/>
    </source>
</evidence>
<dbReference type="EMBL" id="DVGK01000158">
    <property type="protein sequence ID" value="HIR14892.1"/>
    <property type="molecule type" value="Genomic_DNA"/>
</dbReference>
<dbReference type="SUPFAM" id="SSF51735">
    <property type="entry name" value="NAD(P)-binding Rossmann-fold domains"/>
    <property type="match status" value="1"/>
</dbReference>
<reference evidence="6" key="2">
    <citation type="journal article" date="2021" name="PeerJ">
        <title>Extensive microbial diversity within the chicken gut microbiome revealed by metagenomics and culture.</title>
        <authorList>
            <person name="Gilroy R."/>
            <person name="Ravi A."/>
            <person name="Getino M."/>
            <person name="Pursley I."/>
            <person name="Horton D.L."/>
            <person name="Alikhan N.F."/>
            <person name="Baker D."/>
            <person name="Gharbi K."/>
            <person name="Hall N."/>
            <person name="Watson M."/>
            <person name="Adriaenssens E.M."/>
            <person name="Foster-Nyarko E."/>
            <person name="Jarju S."/>
            <person name="Secka A."/>
            <person name="Antonio M."/>
            <person name="Oren A."/>
            <person name="Chaudhuri R.R."/>
            <person name="La Ragione R."/>
            <person name="Hildebrand F."/>
            <person name="Pallen M.J."/>
        </authorList>
    </citation>
    <scope>NUCLEOTIDE SEQUENCE</scope>
    <source>
        <strain evidence="6">ChiSjej4B22-8148</strain>
    </source>
</reference>
<dbReference type="GO" id="GO:0016491">
    <property type="term" value="F:oxidoreductase activity"/>
    <property type="evidence" value="ECO:0007669"/>
    <property type="project" value="InterPro"/>
</dbReference>
<sequence>MKGYAMLKIGESGWIEKDRPQCGPMDAICKPLAVAICTSDVHTLWEGAIGERHNMILGHECCAQVVEVGSMVKDFKPGDKVLVPAITPDWNSLEAQAGFSMHSGGMLAGWKFSNFKDGVFSEYFHVNDADGNLALLPSNISPVDACMLSDMVPTGFHGVELADVQFGDTVLVIGIGPVGLMSVAGANMRGASRILAVGTRKPCVEAARGYGASDFISYKNGSIEDQVLALTDGKGVDKVIVAGGGCETFESAIKCLKPGGKIGNVNYLGSGTYVNIPRVEWGVGMGHKQINGGLMPGGRLRMEKLGALVAAGKLDVHPLVSHVFEGWDHLEEALFMMRDKPADLIKPVVKIED</sequence>
<evidence type="ECO:0000256" key="4">
    <source>
        <dbReference type="ARBA" id="ARBA00022833"/>
    </source>
</evidence>
<dbReference type="SUPFAM" id="SSF50129">
    <property type="entry name" value="GroES-like"/>
    <property type="match status" value="1"/>
</dbReference>
<dbReference type="GO" id="GO:0046872">
    <property type="term" value="F:metal ion binding"/>
    <property type="evidence" value="ECO:0007669"/>
    <property type="project" value="UniProtKB-KW"/>
</dbReference>
<dbReference type="InterPro" id="IPR020843">
    <property type="entry name" value="ER"/>
</dbReference>
<organism evidence="6 7">
    <name type="scientific">Candidatus Choladousia intestinavium</name>
    <dbReference type="NCBI Taxonomy" id="2840727"/>
    <lineage>
        <taxon>Bacteria</taxon>
        <taxon>Bacillati</taxon>
        <taxon>Bacillota</taxon>
        <taxon>Clostridia</taxon>
        <taxon>Lachnospirales</taxon>
        <taxon>Lachnospiraceae</taxon>
        <taxon>Lachnospiraceae incertae sedis</taxon>
        <taxon>Candidatus Choladousia</taxon>
    </lineage>
</organism>
<dbReference type="InterPro" id="IPR013149">
    <property type="entry name" value="ADH-like_C"/>
</dbReference>
<keyword evidence="4" id="KW-0862">Zinc</keyword>
<dbReference type="Pfam" id="PF00107">
    <property type="entry name" value="ADH_zinc_N"/>
    <property type="match status" value="1"/>
</dbReference>